<dbReference type="SUPFAM" id="SSF52980">
    <property type="entry name" value="Restriction endonuclease-like"/>
    <property type="match status" value="1"/>
</dbReference>
<evidence type="ECO:0000313" key="2">
    <source>
        <dbReference type="EMBL" id="MFK4447143.1"/>
    </source>
</evidence>
<comment type="caution">
    <text evidence="2">The sequence shown here is derived from an EMBL/GenBank/DDBJ whole genome shotgun (WGS) entry which is preliminary data.</text>
</comment>
<dbReference type="RefSeq" id="WP_404612528.1">
    <property type="nucleotide sequence ID" value="NZ_JBIYDN010000032.1"/>
</dbReference>
<name>A0ABW8MTX2_9BURK</name>
<feature type="domain" description="Restriction endonuclease type IV Mrr" evidence="1">
    <location>
        <begin position="163"/>
        <end position="270"/>
    </location>
</feature>
<accession>A0ABW8MTX2</accession>
<dbReference type="Pfam" id="PF04471">
    <property type="entry name" value="Mrr_cat"/>
    <property type="match status" value="1"/>
</dbReference>
<protein>
    <recommendedName>
        <fullName evidence="1">Restriction endonuclease type IV Mrr domain-containing protein</fullName>
    </recommendedName>
</protein>
<dbReference type="InterPro" id="IPR007560">
    <property type="entry name" value="Restrct_endonuc_IV_Mrr"/>
</dbReference>
<sequence length="301" mass="34316">MFDVFNEEIEVLIKDGLANLYWYKSDLHKAWQRSGVTVPVIERIKTLRDEAGKALTKRGQMDALYQHLRNDEYNRRLEVSRNFVRLLIEQETFTPQDSGHQVQKAQLAALRLKDLQAKQNKEQEAKQAARSTSAKVAIDNYESKLARLQHRFLAAHSLAAQEKGYELEKIFTELMKVSDIPVVEPFRITGEQFDGAIKYEGRFYLVELKWTAAQTDPAQVAHFHYKLSGKMDGRGLFISMSGFTSGVLATLPTGKGLTMMLLDGVHLANVLTGHYRFQQLLDHAIQNITLKGNVYCSRDLQ</sequence>
<dbReference type="Proteomes" id="UP001620514">
    <property type="component" value="Unassembled WGS sequence"/>
</dbReference>
<evidence type="ECO:0000313" key="3">
    <source>
        <dbReference type="Proteomes" id="UP001620514"/>
    </source>
</evidence>
<dbReference type="EMBL" id="JBIYDN010000032">
    <property type="protein sequence ID" value="MFK4447143.1"/>
    <property type="molecule type" value="Genomic_DNA"/>
</dbReference>
<reference evidence="2 3" key="1">
    <citation type="submission" date="2024-11" db="EMBL/GenBank/DDBJ databases">
        <title>Using genomics to understand microbial adaptation to soil warming.</title>
        <authorList>
            <person name="Deangelis K.M. PhD."/>
        </authorList>
    </citation>
    <scope>NUCLEOTIDE SEQUENCE [LARGE SCALE GENOMIC DNA]</scope>
    <source>
        <strain evidence="2 3">GAS97</strain>
    </source>
</reference>
<gene>
    <name evidence="2" type="ORF">ABH943_007176</name>
</gene>
<proteinExistence type="predicted"/>
<evidence type="ECO:0000259" key="1">
    <source>
        <dbReference type="Pfam" id="PF04471"/>
    </source>
</evidence>
<dbReference type="InterPro" id="IPR011335">
    <property type="entry name" value="Restrct_endonuc-II-like"/>
</dbReference>
<organism evidence="2 3">
    <name type="scientific">Caballeronia udeis</name>
    <dbReference type="NCBI Taxonomy" id="1232866"/>
    <lineage>
        <taxon>Bacteria</taxon>
        <taxon>Pseudomonadati</taxon>
        <taxon>Pseudomonadota</taxon>
        <taxon>Betaproteobacteria</taxon>
        <taxon>Burkholderiales</taxon>
        <taxon>Burkholderiaceae</taxon>
        <taxon>Caballeronia</taxon>
    </lineage>
</organism>
<keyword evidence="3" id="KW-1185">Reference proteome</keyword>